<keyword evidence="1" id="KW-0812">Transmembrane</keyword>
<dbReference type="STRING" id="3659.A0A0A0KLS2"/>
<dbReference type="Gramene" id="KGN50600">
    <property type="protein sequence ID" value="KGN50600"/>
    <property type="gene ID" value="Csa_5G190440"/>
</dbReference>
<keyword evidence="1" id="KW-0472">Membrane</keyword>
<feature type="transmembrane region" description="Helical" evidence="1">
    <location>
        <begin position="99"/>
        <end position="119"/>
    </location>
</feature>
<reference evidence="2 3" key="4">
    <citation type="journal article" date="2011" name="BMC Genomics">
        <title>RNA-Seq improves annotation of protein-coding genes in the cucumber genome.</title>
        <authorList>
            <person name="Li Z."/>
            <person name="Zhang Z."/>
            <person name="Yan P."/>
            <person name="Huang S."/>
            <person name="Fei Z."/>
            <person name="Lin K."/>
        </authorList>
    </citation>
    <scope>NUCLEOTIDE SEQUENCE [LARGE SCALE GENOMIC DNA]</scope>
    <source>
        <strain evidence="3">cv. 9930</strain>
    </source>
</reference>
<name>A0A0A0KLS2_CUCSA</name>
<reference evidence="2 3" key="2">
    <citation type="journal article" date="2009" name="PLoS ONE">
        <title>An integrated genetic and cytogenetic map of the cucumber genome.</title>
        <authorList>
            <person name="Ren Y."/>
            <person name="Zhang Z."/>
            <person name="Liu J."/>
            <person name="Staub J.E."/>
            <person name="Han Y."/>
            <person name="Cheng Z."/>
            <person name="Li X."/>
            <person name="Lu J."/>
            <person name="Miao H."/>
            <person name="Kang H."/>
            <person name="Xie B."/>
            <person name="Gu X."/>
            <person name="Wang X."/>
            <person name="Du Y."/>
            <person name="Jin W."/>
            <person name="Huang S."/>
        </authorList>
    </citation>
    <scope>NUCLEOTIDE SEQUENCE [LARGE SCALE GENOMIC DNA]</scope>
    <source>
        <strain evidence="3">cv. 9930</strain>
    </source>
</reference>
<keyword evidence="1" id="KW-1133">Transmembrane helix</keyword>
<gene>
    <name evidence="2" type="ORF">Csa_5G190440</name>
</gene>
<proteinExistence type="predicted"/>
<organism evidence="2 3">
    <name type="scientific">Cucumis sativus</name>
    <name type="common">Cucumber</name>
    <dbReference type="NCBI Taxonomy" id="3659"/>
    <lineage>
        <taxon>Eukaryota</taxon>
        <taxon>Viridiplantae</taxon>
        <taxon>Streptophyta</taxon>
        <taxon>Embryophyta</taxon>
        <taxon>Tracheophyta</taxon>
        <taxon>Spermatophyta</taxon>
        <taxon>Magnoliopsida</taxon>
        <taxon>eudicotyledons</taxon>
        <taxon>Gunneridae</taxon>
        <taxon>Pentapetalae</taxon>
        <taxon>rosids</taxon>
        <taxon>fabids</taxon>
        <taxon>Cucurbitales</taxon>
        <taxon>Cucurbitaceae</taxon>
        <taxon>Benincaseae</taxon>
        <taxon>Cucumis</taxon>
    </lineage>
</organism>
<evidence type="ECO:0000313" key="2">
    <source>
        <dbReference type="EMBL" id="KGN50600.1"/>
    </source>
</evidence>
<dbReference type="AlphaFoldDB" id="A0A0A0KLS2"/>
<evidence type="ECO:0000313" key="3">
    <source>
        <dbReference type="Proteomes" id="UP000029981"/>
    </source>
</evidence>
<accession>A0A0A0KLS2</accession>
<protein>
    <submittedName>
        <fullName evidence="2">Uncharacterized protein</fullName>
    </submittedName>
</protein>
<reference evidence="2 3" key="3">
    <citation type="journal article" date="2010" name="BMC Genomics">
        <title>Transcriptome sequencing and comparative analysis of cucumber flowers with different sex types.</title>
        <authorList>
            <person name="Guo S."/>
            <person name="Zheng Y."/>
            <person name="Joung J.G."/>
            <person name="Liu S."/>
            <person name="Zhang Z."/>
            <person name="Crasta O.R."/>
            <person name="Sobral B.W."/>
            <person name="Xu Y."/>
            <person name="Huang S."/>
            <person name="Fei Z."/>
        </authorList>
    </citation>
    <scope>NUCLEOTIDE SEQUENCE [LARGE SCALE GENOMIC DNA]</scope>
    <source>
        <strain evidence="3">cv. 9930</strain>
    </source>
</reference>
<dbReference type="Proteomes" id="UP000029981">
    <property type="component" value="Chromosome 5"/>
</dbReference>
<keyword evidence="3" id="KW-1185">Reference proteome</keyword>
<evidence type="ECO:0000256" key="1">
    <source>
        <dbReference type="SAM" id="Phobius"/>
    </source>
</evidence>
<reference evidence="2 3" key="1">
    <citation type="journal article" date="2009" name="Nat. Genet.">
        <title>The genome of the cucumber, Cucumis sativus L.</title>
        <authorList>
            <person name="Huang S."/>
            <person name="Li R."/>
            <person name="Zhang Z."/>
            <person name="Li L."/>
            <person name="Gu X."/>
            <person name="Fan W."/>
            <person name="Lucas W.J."/>
            <person name="Wang X."/>
            <person name="Xie B."/>
            <person name="Ni P."/>
            <person name="Ren Y."/>
            <person name="Zhu H."/>
            <person name="Li J."/>
            <person name="Lin K."/>
            <person name="Jin W."/>
            <person name="Fei Z."/>
            <person name="Li G."/>
            <person name="Staub J."/>
            <person name="Kilian A."/>
            <person name="van der Vossen E.A."/>
            <person name="Wu Y."/>
            <person name="Guo J."/>
            <person name="He J."/>
            <person name="Jia Z."/>
            <person name="Ren Y."/>
            <person name="Tian G."/>
            <person name="Lu Y."/>
            <person name="Ruan J."/>
            <person name="Qian W."/>
            <person name="Wang M."/>
            <person name="Huang Q."/>
            <person name="Li B."/>
            <person name="Xuan Z."/>
            <person name="Cao J."/>
            <person name="Asan"/>
            <person name="Wu Z."/>
            <person name="Zhang J."/>
            <person name="Cai Q."/>
            <person name="Bai Y."/>
            <person name="Zhao B."/>
            <person name="Han Y."/>
            <person name="Li Y."/>
            <person name="Li X."/>
            <person name="Wang S."/>
            <person name="Shi Q."/>
            <person name="Liu S."/>
            <person name="Cho W.K."/>
            <person name="Kim J.Y."/>
            <person name="Xu Y."/>
            <person name="Heller-Uszynska K."/>
            <person name="Miao H."/>
            <person name="Cheng Z."/>
            <person name="Zhang S."/>
            <person name="Wu J."/>
            <person name="Yang Y."/>
            <person name="Kang H."/>
            <person name="Li M."/>
            <person name="Liang H."/>
            <person name="Ren X."/>
            <person name="Shi Z."/>
            <person name="Wen M."/>
            <person name="Jian M."/>
            <person name="Yang H."/>
            <person name="Zhang G."/>
            <person name="Yang Z."/>
            <person name="Chen R."/>
            <person name="Liu S."/>
            <person name="Li J."/>
            <person name="Ma L."/>
            <person name="Liu H."/>
            <person name="Zhou Y."/>
            <person name="Zhao J."/>
            <person name="Fang X."/>
            <person name="Li G."/>
            <person name="Fang L."/>
            <person name="Li Y."/>
            <person name="Liu D."/>
            <person name="Zheng H."/>
            <person name="Zhang Y."/>
            <person name="Qin N."/>
            <person name="Li Z."/>
            <person name="Yang G."/>
            <person name="Yang S."/>
            <person name="Bolund L."/>
            <person name="Kristiansen K."/>
            <person name="Zheng H."/>
            <person name="Li S."/>
            <person name="Zhang X."/>
            <person name="Yang H."/>
            <person name="Wang J."/>
            <person name="Sun R."/>
            <person name="Zhang B."/>
            <person name="Jiang S."/>
            <person name="Wang J."/>
            <person name="Du Y."/>
            <person name="Li S."/>
        </authorList>
    </citation>
    <scope>NUCLEOTIDE SEQUENCE [LARGE SCALE GENOMIC DNA]</scope>
    <source>
        <strain evidence="3">cv. 9930</strain>
    </source>
</reference>
<dbReference type="EMBL" id="CM002926">
    <property type="protein sequence ID" value="KGN50600.1"/>
    <property type="molecule type" value="Genomic_DNA"/>
</dbReference>
<sequence>MVACNDYKFYLYQHFLHAVEFHSKETPNPTIVLFKNICLSPFPLLGGRGALLSHITTGDDVLVLGALSVLATLLQTKELDELMLDALGILPQRKQHKKLLLVLSLDTLYCNFGLCFNRLHVLVLSSSSFSD</sequence>
<dbReference type="eggNOG" id="KOG2219">
    <property type="taxonomic scope" value="Eukaryota"/>
</dbReference>